<sequence>MATSEADMPESTESLTNTLQSNWRMFLVAGVVIAAFGVFAMLSPLLTGISIALLVGLLLVGSAVLHFVGAFRGQGWRGFVWQVVLGVVTLIAGGAVLLNPAFGLATLTLLVIGYLLATGVVEVVMGLQLRGEKYWVWTVASGVVGIALAAMLWLGFPTTALWAVGVLFGANLLVTGTSMVALALGARSLTETTTEPAAGVGGV</sequence>
<evidence type="ECO:0000256" key="1">
    <source>
        <dbReference type="SAM" id="Phobius"/>
    </source>
</evidence>
<feature type="transmembrane region" description="Helical" evidence="1">
    <location>
        <begin position="160"/>
        <end position="184"/>
    </location>
</feature>
<accession>A0ABD5PHB3</accession>
<reference evidence="2 3" key="1">
    <citation type="journal article" date="2019" name="Int. J. Syst. Evol. Microbiol.">
        <title>The Global Catalogue of Microorganisms (GCM) 10K type strain sequencing project: providing services to taxonomists for standard genome sequencing and annotation.</title>
        <authorList>
            <consortium name="The Broad Institute Genomics Platform"/>
            <consortium name="The Broad Institute Genome Sequencing Center for Infectious Disease"/>
            <person name="Wu L."/>
            <person name="Ma J."/>
        </authorList>
    </citation>
    <scope>NUCLEOTIDE SEQUENCE [LARGE SCALE GENOMIC DNA]</scope>
    <source>
        <strain evidence="2 3">CGMCC 1.12553</strain>
    </source>
</reference>
<feature type="transmembrane region" description="Helical" evidence="1">
    <location>
        <begin position="78"/>
        <end position="98"/>
    </location>
</feature>
<dbReference type="InterPro" id="IPR005325">
    <property type="entry name" value="DUF308_memb"/>
</dbReference>
<feature type="transmembrane region" description="Helical" evidence="1">
    <location>
        <begin position="25"/>
        <end position="43"/>
    </location>
</feature>
<feature type="transmembrane region" description="Helical" evidence="1">
    <location>
        <begin position="104"/>
        <end position="127"/>
    </location>
</feature>
<dbReference type="Proteomes" id="UP001595921">
    <property type="component" value="Unassembled WGS sequence"/>
</dbReference>
<keyword evidence="1" id="KW-0812">Transmembrane</keyword>
<dbReference type="InterPro" id="IPR052712">
    <property type="entry name" value="Acid_resist_chaperone_HdeD"/>
</dbReference>
<organism evidence="2 3">
    <name type="scientific">Halobium salinum</name>
    <dbReference type="NCBI Taxonomy" id="1364940"/>
    <lineage>
        <taxon>Archaea</taxon>
        <taxon>Methanobacteriati</taxon>
        <taxon>Methanobacteriota</taxon>
        <taxon>Stenosarchaea group</taxon>
        <taxon>Halobacteria</taxon>
        <taxon>Halobacteriales</taxon>
        <taxon>Haloferacaceae</taxon>
        <taxon>Halobium</taxon>
    </lineage>
</organism>
<dbReference type="Pfam" id="PF03729">
    <property type="entry name" value="DUF308"/>
    <property type="match status" value="1"/>
</dbReference>
<dbReference type="RefSeq" id="WP_267620357.1">
    <property type="nucleotide sequence ID" value="NZ_JAODIW010000005.1"/>
</dbReference>
<dbReference type="PANTHER" id="PTHR34989:SF1">
    <property type="entry name" value="PROTEIN HDED"/>
    <property type="match status" value="1"/>
</dbReference>
<feature type="transmembrane region" description="Helical" evidence="1">
    <location>
        <begin position="134"/>
        <end position="154"/>
    </location>
</feature>
<evidence type="ECO:0000313" key="3">
    <source>
        <dbReference type="Proteomes" id="UP001595921"/>
    </source>
</evidence>
<keyword evidence="1" id="KW-0472">Membrane</keyword>
<dbReference type="AlphaFoldDB" id="A0ABD5PHB3"/>
<gene>
    <name evidence="2" type="ORF">ACFO0N_20420</name>
</gene>
<comment type="caution">
    <text evidence="2">The sequence shown here is derived from an EMBL/GenBank/DDBJ whole genome shotgun (WGS) entry which is preliminary data.</text>
</comment>
<proteinExistence type="predicted"/>
<keyword evidence="3" id="KW-1185">Reference proteome</keyword>
<keyword evidence="1" id="KW-1133">Transmembrane helix</keyword>
<name>A0ABD5PHB3_9EURY</name>
<evidence type="ECO:0000313" key="2">
    <source>
        <dbReference type="EMBL" id="MFC4360317.1"/>
    </source>
</evidence>
<feature type="transmembrane region" description="Helical" evidence="1">
    <location>
        <begin position="49"/>
        <end position="71"/>
    </location>
</feature>
<dbReference type="EMBL" id="JBHSDS010000017">
    <property type="protein sequence ID" value="MFC4360317.1"/>
    <property type="molecule type" value="Genomic_DNA"/>
</dbReference>
<protein>
    <submittedName>
        <fullName evidence="2">HdeD family acid-resistance protein</fullName>
    </submittedName>
</protein>
<dbReference type="PANTHER" id="PTHR34989">
    <property type="entry name" value="PROTEIN HDED"/>
    <property type="match status" value="1"/>
</dbReference>